<sequence length="136" mass="15288">MGRPQSRMTRQRTVILEELCKVKSHPTADELYGVVRKRLPKISLGTVYRNLDFLVENGKIVRLVSAGAIRRYDGDITPHHHTRCVRCGRIVDIARPAHALSVADMVVPEFAAIFAVWLEFEGICDSCANLDRCGIE</sequence>
<dbReference type="Gene3D" id="1.10.10.10">
    <property type="entry name" value="Winged helix-like DNA-binding domain superfamily/Winged helix DNA-binding domain"/>
    <property type="match status" value="1"/>
</dbReference>
<dbReference type="Gene3D" id="3.30.1490.190">
    <property type="match status" value="1"/>
</dbReference>
<keyword evidence="5" id="KW-0238">DNA-binding</keyword>
<dbReference type="PANTHER" id="PTHR33202:SF7">
    <property type="entry name" value="FERRIC UPTAKE REGULATION PROTEIN"/>
    <property type="match status" value="1"/>
</dbReference>
<dbReference type="SUPFAM" id="SSF46785">
    <property type="entry name" value="Winged helix' DNA-binding domain"/>
    <property type="match status" value="1"/>
</dbReference>
<proteinExistence type="inferred from homology"/>
<feature type="binding site" evidence="7">
    <location>
        <position position="124"/>
    </location>
    <ligand>
        <name>Zn(2+)</name>
        <dbReference type="ChEBI" id="CHEBI:29105"/>
    </ligand>
</feature>
<comment type="similarity">
    <text evidence="1">Belongs to the Fur family.</text>
</comment>
<dbReference type="GO" id="GO:0000976">
    <property type="term" value="F:transcription cis-regulatory region binding"/>
    <property type="evidence" value="ECO:0007669"/>
    <property type="project" value="TreeGrafter"/>
</dbReference>
<keyword evidence="3 7" id="KW-0862">Zinc</keyword>
<keyword evidence="4" id="KW-0805">Transcription regulation</keyword>
<dbReference type="GO" id="GO:0045892">
    <property type="term" value="P:negative regulation of DNA-templated transcription"/>
    <property type="evidence" value="ECO:0007669"/>
    <property type="project" value="TreeGrafter"/>
</dbReference>
<evidence type="ECO:0000313" key="9">
    <source>
        <dbReference type="Proteomes" id="UP000505077"/>
    </source>
</evidence>
<evidence type="ECO:0000256" key="2">
    <source>
        <dbReference type="ARBA" id="ARBA00022491"/>
    </source>
</evidence>
<dbReference type="CDD" id="cd07153">
    <property type="entry name" value="Fur_like"/>
    <property type="match status" value="1"/>
</dbReference>
<dbReference type="Proteomes" id="UP000505077">
    <property type="component" value="Unassembled WGS sequence"/>
</dbReference>
<feature type="binding site" evidence="7">
    <location>
        <position position="87"/>
    </location>
    <ligand>
        <name>Zn(2+)</name>
        <dbReference type="ChEBI" id="CHEBI:29105"/>
    </ligand>
</feature>
<comment type="cofactor">
    <cofactor evidence="7">
        <name>Zn(2+)</name>
        <dbReference type="ChEBI" id="CHEBI:29105"/>
    </cofactor>
    <text evidence="7">Binds 1 zinc ion per subunit.</text>
</comment>
<evidence type="ECO:0000256" key="3">
    <source>
        <dbReference type="ARBA" id="ARBA00022833"/>
    </source>
</evidence>
<evidence type="ECO:0000256" key="7">
    <source>
        <dbReference type="PIRSR" id="PIRSR602481-1"/>
    </source>
</evidence>
<evidence type="ECO:0000256" key="6">
    <source>
        <dbReference type="ARBA" id="ARBA00023163"/>
    </source>
</evidence>
<protein>
    <submittedName>
        <fullName evidence="8">Peroxide-responsive repressor PerR</fullName>
    </submittedName>
</protein>
<evidence type="ECO:0000256" key="5">
    <source>
        <dbReference type="ARBA" id="ARBA00023125"/>
    </source>
</evidence>
<dbReference type="GO" id="GO:0008270">
    <property type="term" value="F:zinc ion binding"/>
    <property type="evidence" value="ECO:0007669"/>
    <property type="project" value="TreeGrafter"/>
</dbReference>
<keyword evidence="6" id="KW-0804">Transcription</keyword>
<dbReference type="Pfam" id="PF01475">
    <property type="entry name" value="FUR"/>
    <property type="match status" value="1"/>
</dbReference>
<name>A0A6L2R3V9_9BACT</name>
<reference evidence="8 9" key="1">
    <citation type="journal article" date="2020" name="ISME J.">
        <title>Parallel Reductive Genome Evolution in Desulfovibrio Ectosymbionts Independently Acquired by Trichonympha Protists in the Termite Gut.</title>
        <authorList>
            <person name="Takeuchi M."/>
            <person name="Kuwahara H."/>
            <person name="Murakami T."/>
            <person name="Takahashi K."/>
            <person name="Kajitani R."/>
            <person name="Toyoda A."/>
            <person name="Itoh T."/>
            <person name="Ohkuma M."/>
            <person name="Hongoh Y."/>
        </authorList>
    </citation>
    <scope>NUCLEOTIDE SEQUENCE [LARGE SCALE GENOMIC DNA]</scope>
    <source>
        <strain evidence="8">ZnDsv-02</strain>
    </source>
</reference>
<accession>A0A6L2R3V9</accession>
<dbReference type="InterPro" id="IPR036388">
    <property type="entry name" value="WH-like_DNA-bd_sf"/>
</dbReference>
<keyword evidence="7" id="KW-0479">Metal-binding</keyword>
<dbReference type="GO" id="GO:1900376">
    <property type="term" value="P:regulation of secondary metabolite biosynthetic process"/>
    <property type="evidence" value="ECO:0007669"/>
    <property type="project" value="TreeGrafter"/>
</dbReference>
<dbReference type="InterPro" id="IPR043135">
    <property type="entry name" value="Fur_C"/>
</dbReference>
<feature type="binding site" evidence="7">
    <location>
        <position position="127"/>
    </location>
    <ligand>
        <name>Zn(2+)</name>
        <dbReference type="ChEBI" id="CHEBI:29105"/>
    </ligand>
</feature>
<evidence type="ECO:0000256" key="1">
    <source>
        <dbReference type="ARBA" id="ARBA00007957"/>
    </source>
</evidence>
<feature type="binding site" evidence="7">
    <location>
        <position position="84"/>
    </location>
    <ligand>
        <name>Zn(2+)</name>
        <dbReference type="ChEBI" id="CHEBI:29105"/>
    </ligand>
</feature>
<dbReference type="PANTHER" id="PTHR33202">
    <property type="entry name" value="ZINC UPTAKE REGULATION PROTEIN"/>
    <property type="match status" value="1"/>
</dbReference>
<dbReference type="InterPro" id="IPR002481">
    <property type="entry name" value="FUR"/>
</dbReference>
<dbReference type="AlphaFoldDB" id="A0A6L2R3V9"/>
<evidence type="ECO:0000256" key="4">
    <source>
        <dbReference type="ARBA" id="ARBA00023015"/>
    </source>
</evidence>
<evidence type="ECO:0000313" key="8">
    <source>
        <dbReference type="EMBL" id="GFH62260.1"/>
    </source>
</evidence>
<dbReference type="EMBL" id="BLLL01000001">
    <property type="protein sequence ID" value="GFH62260.1"/>
    <property type="molecule type" value="Genomic_DNA"/>
</dbReference>
<comment type="caution">
    <text evidence="8">The sequence shown here is derived from an EMBL/GenBank/DDBJ whole genome shotgun (WGS) entry which is preliminary data.</text>
</comment>
<organism evidence="8 9">
    <name type="scientific">Candidatus Desulfovibrio kirbyi</name>
    <dbReference type="NCBI Taxonomy" id="2696086"/>
    <lineage>
        <taxon>Bacteria</taxon>
        <taxon>Pseudomonadati</taxon>
        <taxon>Thermodesulfobacteriota</taxon>
        <taxon>Desulfovibrionia</taxon>
        <taxon>Desulfovibrionales</taxon>
        <taxon>Desulfovibrionaceae</taxon>
        <taxon>Desulfovibrio</taxon>
    </lineage>
</organism>
<dbReference type="InterPro" id="IPR036390">
    <property type="entry name" value="WH_DNA-bd_sf"/>
</dbReference>
<keyword evidence="2" id="KW-0678">Repressor</keyword>
<dbReference type="GO" id="GO:0003700">
    <property type="term" value="F:DNA-binding transcription factor activity"/>
    <property type="evidence" value="ECO:0007669"/>
    <property type="project" value="InterPro"/>
</dbReference>
<gene>
    <name evidence="8" type="primary">perR</name>
    <name evidence="8" type="ORF">ZNDK_0031</name>
</gene>